<protein>
    <recommendedName>
        <fullName evidence="4">t-SNARE coiled-coil homology domain-containing protein</fullName>
    </recommendedName>
</protein>
<feature type="region of interest" description="Disordered" evidence="1">
    <location>
        <begin position="100"/>
        <end position="151"/>
    </location>
</feature>
<accession>A0A1J4K9I4</accession>
<comment type="caution">
    <text evidence="2">The sequence shown here is derived from an EMBL/GenBank/DDBJ whole genome shotgun (WGS) entry which is preliminary data.</text>
</comment>
<organism evidence="2 3">
    <name type="scientific">Tritrichomonas foetus</name>
    <dbReference type="NCBI Taxonomy" id="1144522"/>
    <lineage>
        <taxon>Eukaryota</taxon>
        <taxon>Metamonada</taxon>
        <taxon>Parabasalia</taxon>
        <taxon>Tritrichomonadida</taxon>
        <taxon>Tritrichomonadidae</taxon>
        <taxon>Tritrichomonas</taxon>
    </lineage>
</organism>
<evidence type="ECO:0000256" key="1">
    <source>
        <dbReference type="SAM" id="MobiDB-lite"/>
    </source>
</evidence>
<dbReference type="EMBL" id="MLAK01000683">
    <property type="protein sequence ID" value="OHT07891.1"/>
    <property type="molecule type" value="Genomic_DNA"/>
</dbReference>
<dbReference type="SUPFAM" id="SSF58038">
    <property type="entry name" value="SNARE fusion complex"/>
    <property type="match status" value="1"/>
</dbReference>
<proteinExistence type="predicted"/>
<name>A0A1J4K9I4_9EUKA</name>
<gene>
    <name evidence="2" type="ORF">TRFO_23761</name>
</gene>
<keyword evidence="3" id="KW-1185">Reference proteome</keyword>
<dbReference type="Proteomes" id="UP000179807">
    <property type="component" value="Unassembled WGS sequence"/>
</dbReference>
<dbReference type="AlphaFoldDB" id="A0A1J4K9I4"/>
<evidence type="ECO:0000313" key="2">
    <source>
        <dbReference type="EMBL" id="OHT07891.1"/>
    </source>
</evidence>
<feature type="compositionally biased region" description="Basic and acidic residues" evidence="1">
    <location>
        <begin position="107"/>
        <end position="121"/>
    </location>
</feature>
<dbReference type="GeneID" id="94838052"/>
<feature type="compositionally biased region" description="Low complexity" evidence="1">
    <location>
        <begin position="129"/>
        <end position="142"/>
    </location>
</feature>
<sequence>MTFRKTPRKSLENLLDDFVVSLGELQSEIKKFESSNNRNHTKIESTIKKMNAQASVIENQMQSASESQISQLSEKIASLVVFRQTCHQFYTQIEQSQRNNQNTFNKNEMKSQKNEKFDTSKKITSNSETNNRNQNQNQNTNQGDLSDWDRPVGQLYSDFGNQYENRERNFGFHQEMEREIYNQADELEYVGAQVEEIVRASREINEISNEVNKKLNEQRVKIVSINSMVESAVPDMVKGNEQLDKAEQHQKDSLGCCIC</sequence>
<dbReference type="RefSeq" id="XP_068361027.1">
    <property type="nucleotide sequence ID" value="XM_068503348.1"/>
</dbReference>
<reference evidence="2" key="1">
    <citation type="submission" date="2016-10" db="EMBL/GenBank/DDBJ databases">
        <authorList>
            <person name="Benchimol M."/>
            <person name="Almeida L.G."/>
            <person name="Vasconcelos A.T."/>
            <person name="Perreira-Neves A."/>
            <person name="Rosa I.A."/>
            <person name="Tasca T."/>
            <person name="Bogo M.R."/>
            <person name="de Souza W."/>
        </authorList>
    </citation>
    <scope>NUCLEOTIDE SEQUENCE [LARGE SCALE GENOMIC DNA]</scope>
    <source>
        <strain evidence="2">K</strain>
    </source>
</reference>
<dbReference type="VEuPathDB" id="TrichDB:TRFO_23761"/>
<evidence type="ECO:0008006" key="4">
    <source>
        <dbReference type="Google" id="ProtNLM"/>
    </source>
</evidence>
<dbReference type="Gene3D" id="1.20.5.110">
    <property type="match status" value="1"/>
</dbReference>
<evidence type="ECO:0000313" key="3">
    <source>
        <dbReference type="Proteomes" id="UP000179807"/>
    </source>
</evidence>